<evidence type="ECO:0000313" key="2">
    <source>
        <dbReference type="Proteomes" id="UP000548476"/>
    </source>
</evidence>
<dbReference type="AlphaFoldDB" id="A0A841FXQ3"/>
<accession>A0A841FXQ3</accession>
<evidence type="ECO:0000313" key="1">
    <source>
        <dbReference type="EMBL" id="MBB6038137.1"/>
    </source>
</evidence>
<organism evidence="1 2">
    <name type="scientific">Phytomonospora endophytica</name>
    <dbReference type="NCBI Taxonomy" id="714109"/>
    <lineage>
        <taxon>Bacteria</taxon>
        <taxon>Bacillati</taxon>
        <taxon>Actinomycetota</taxon>
        <taxon>Actinomycetes</taxon>
        <taxon>Micromonosporales</taxon>
        <taxon>Micromonosporaceae</taxon>
        <taxon>Phytomonospora</taxon>
    </lineage>
</organism>
<protein>
    <submittedName>
        <fullName evidence="1">Uncharacterized protein</fullName>
    </submittedName>
</protein>
<reference evidence="1 2" key="1">
    <citation type="submission" date="2020-08" db="EMBL/GenBank/DDBJ databases">
        <title>Genomic Encyclopedia of Type Strains, Phase IV (KMG-IV): sequencing the most valuable type-strain genomes for metagenomic binning, comparative biology and taxonomic classification.</title>
        <authorList>
            <person name="Goeker M."/>
        </authorList>
    </citation>
    <scope>NUCLEOTIDE SEQUENCE [LARGE SCALE GENOMIC DNA]</scope>
    <source>
        <strain evidence="1 2">YIM 65646</strain>
    </source>
</reference>
<keyword evidence="2" id="KW-1185">Reference proteome</keyword>
<gene>
    <name evidence="1" type="ORF">HNR73_006017</name>
</gene>
<dbReference type="RefSeq" id="WP_184790935.1">
    <property type="nucleotide sequence ID" value="NZ_BONT01000047.1"/>
</dbReference>
<name>A0A841FXQ3_9ACTN</name>
<sequence length="140" mass="15570">MESLDWPADGGELFRAGGRAGRFYWARGRPSLVFADDWTPSFAELLDAIPMGYTSLSLLERVALYNTGREVRVWRPDATQAPDRPPQPFQLLLPPFGEHGHQLLTATSVVGPALREGRELSARTRGKVLVCQAISQQGWH</sequence>
<dbReference type="Proteomes" id="UP000548476">
    <property type="component" value="Unassembled WGS sequence"/>
</dbReference>
<dbReference type="EMBL" id="JACHGT010000015">
    <property type="protein sequence ID" value="MBB6038137.1"/>
    <property type="molecule type" value="Genomic_DNA"/>
</dbReference>
<comment type="caution">
    <text evidence="1">The sequence shown here is derived from an EMBL/GenBank/DDBJ whole genome shotgun (WGS) entry which is preliminary data.</text>
</comment>
<proteinExistence type="predicted"/>